<dbReference type="InterPro" id="IPR017441">
    <property type="entry name" value="Protein_kinase_ATP_BS"/>
</dbReference>
<dbReference type="EMBL" id="JAPFFF010000046">
    <property type="protein sequence ID" value="KAK8840412.1"/>
    <property type="molecule type" value="Genomic_DNA"/>
</dbReference>
<dbReference type="InterPro" id="IPR050235">
    <property type="entry name" value="CK1_Ser-Thr_kinase"/>
</dbReference>
<evidence type="ECO:0000256" key="1">
    <source>
        <dbReference type="ARBA" id="ARBA00012513"/>
    </source>
</evidence>
<dbReference type="PROSITE" id="PS50011">
    <property type="entry name" value="PROTEIN_KINASE_DOM"/>
    <property type="match status" value="1"/>
</dbReference>
<keyword evidence="5" id="KW-0808">Transferase</keyword>
<feature type="binding site" evidence="4">
    <location>
        <position position="49"/>
    </location>
    <ligand>
        <name>ATP</name>
        <dbReference type="ChEBI" id="CHEBI:30616"/>
    </ligand>
</feature>
<dbReference type="Gene3D" id="1.10.510.10">
    <property type="entry name" value="Transferase(Phosphotransferase) domain 1"/>
    <property type="match status" value="1"/>
</dbReference>
<evidence type="ECO:0000256" key="6">
    <source>
        <dbReference type="SAM" id="MobiDB-lite"/>
    </source>
</evidence>
<evidence type="ECO:0000256" key="3">
    <source>
        <dbReference type="ARBA" id="ARBA00022840"/>
    </source>
</evidence>
<dbReference type="InterPro" id="IPR008271">
    <property type="entry name" value="Ser/Thr_kinase_AS"/>
</dbReference>
<dbReference type="InterPro" id="IPR000719">
    <property type="entry name" value="Prot_kinase_dom"/>
</dbReference>
<evidence type="ECO:0000313" key="9">
    <source>
        <dbReference type="Proteomes" id="UP001470230"/>
    </source>
</evidence>
<accession>A0ABR2H2H6</accession>
<keyword evidence="5" id="KW-0418">Kinase</keyword>
<dbReference type="InterPro" id="IPR011009">
    <property type="entry name" value="Kinase-like_dom_sf"/>
</dbReference>
<evidence type="ECO:0000259" key="7">
    <source>
        <dbReference type="PROSITE" id="PS50011"/>
    </source>
</evidence>
<keyword evidence="2 4" id="KW-0547">Nucleotide-binding</keyword>
<dbReference type="PANTHER" id="PTHR11909">
    <property type="entry name" value="CASEIN KINASE-RELATED"/>
    <property type="match status" value="1"/>
</dbReference>
<name>A0ABR2H2H6_9EUKA</name>
<evidence type="ECO:0000256" key="4">
    <source>
        <dbReference type="PROSITE-ProRule" id="PRU10141"/>
    </source>
</evidence>
<comment type="similarity">
    <text evidence="5">Belongs to the protein kinase superfamily.</text>
</comment>
<protein>
    <recommendedName>
        <fullName evidence="1">non-specific serine/threonine protein kinase</fullName>
        <ecNumber evidence="1">2.7.11.1</ecNumber>
    </recommendedName>
</protein>
<dbReference type="SMART" id="SM00220">
    <property type="entry name" value="S_TKc"/>
    <property type="match status" value="1"/>
</dbReference>
<dbReference type="EC" id="2.7.11.1" evidence="1"/>
<evidence type="ECO:0000256" key="5">
    <source>
        <dbReference type="RuleBase" id="RU000304"/>
    </source>
</evidence>
<dbReference type="Proteomes" id="UP001470230">
    <property type="component" value="Unassembled WGS sequence"/>
</dbReference>
<dbReference type="Pfam" id="PF00069">
    <property type="entry name" value="Pkinase"/>
    <property type="match status" value="1"/>
</dbReference>
<keyword evidence="5" id="KW-0723">Serine/threonine-protein kinase</keyword>
<dbReference type="PROSITE" id="PS00107">
    <property type="entry name" value="PROTEIN_KINASE_ATP"/>
    <property type="match status" value="1"/>
</dbReference>
<evidence type="ECO:0000256" key="2">
    <source>
        <dbReference type="ARBA" id="ARBA00022741"/>
    </source>
</evidence>
<feature type="compositionally biased region" description="Low complexity" evidence="6">
    <location>
        <begin position="339"/>
        <end position="352"/>
    </location>
</feature>
<feature type="region of interest" description="Disordered" evidence="6">
    <location>
        <begin position="319"/>
        <end position="359"/>
    </location>
</feature>
<organism evidence="8 9">
    <name type="scientific">Tritrichomonas musculus</name>
    <dbReference type="NCBI Taxonomy" id="1915356"/>
    <lineage>
        <taxon>Eukaryota</taxon>
        <taxon>Metamonada</taxon>
        <taxon>Parabasalia</taxon>
        <taxon>Tritrichomonadida</taxon>
        <taxon>Tritrichomonadidae</taxon>
        <taxon>Tritrichomonas</taxon>
    </lineage>
</organism>
<dbReference type="PROSITE" id="PS00108">
    <property type="entry name" value="PROTEIN_KINASE_ST"/>
    <property type="match status" value="1"/>
</dbReference>
<comment type="caution">
    <text evidence="8">The sequence shown here is derived from an EMBL/GenBank/DDBJ whole genome shotgun (WGS) entry which is preliminary data.</text>
</comment>
<feature type="domain" description="Protein kinase" evidence="7">
    <location>
        <begin position="19"/>
        <end position="281"/>
    </location>
</feature>
<proteinExistence type="inferred from homology"/>
<sequence>MTDRRDRRVLKPGDRIADFIVKKLLGRGGYGDIYHVYSRSEPDKTYAMKLEMTNGTKKSHLYNEKEILLTLQDSQYFPKFIAFGHTALFRYLVEECLGPSLSSFRQLLPKGHFSLSSSLRIGIETLRTIESFHQHGYIHRDIKPSNFLVRASLSAPILLIDYGLAKRYINKETGELIPPRERAGFAGTTKYASLNAHENQELSRRDDIFSWIFSLFEMLTGKLPWASSKDKQDVYEYKIRADIQKFCQDNKLPHQIYDIYELIKKYKFEDEPNYSLIISFLVEAMKENNCSWDDKYEWNMISHDDLLSFSAMTLSPPTNDHPMIPKGLPPPVMPDNGHSSSSSYESNSSSEEFPPLRDYKTHNDMAQSFTVSNTNNSFIKQEAVIERNIAKSGKRRNHKGKVKSCLIY</sequence>
<evidence type="ECO:0000313" key="8">
    <source>
        <dbReference type="EMBL" id="KAK8840412.1"/>
    </source>
</evidence>
<reference evidence="8 9" key="1">
    <citation type="submission" date="2024-04" db="EMBL/GenBank/DDBJ databases">
        <title>Tritrichomonas musculus Genome.</title>
        <authorList>
            <person name="Alves-Ferreira E."/>
            <person name="Grigg M."/>
            <person name="Lorenzi H."/>
            <person name="Galac M."/>
        </authorList>
    </citation>
    <scope>NUCLEOTIDE SEQUENCE [LARGE SCALE GENOMIC DNA]</scope>
    <source>
        <strain evidence="8 9">EAF2021</strain>
    </source>
</reference>
<gene>
    <name evidence="8" type="ORF">M9Y10_030812</name>
</gene>
<dbReference type="SUPFAM" id="SSF56112">
    <property type="entry name" value="Protein kinase-like (PK-like)"/>
    <property type="match status" value="1"/>
</dbReference>
<keyword evidence="9" id="KW-1185">Reference proteome</keyword>
<keyword evidence="3 4" id="KW-0067">ATP-binding</keyword>